<dbReference type="InterPro" id="IPR007140">
    <property type="entry name" value="DUF350"/>
</dbReference>
<dbReference type="RefSeq" id="WP_092334461.1">
    <property type="nucleotide sequence ID" value="NZ_FNCP01000017.1"/>
</dbReference>
<evidence type="ECO:0000313" key="9">
    <source>
        <dbReference type="Proteomes" id="UP000198656"/>
    </source>
</evidence>
<feature type="transmembrane region" description="Helical" evidence="7">
    <location>
        <begin position="83"/>
        <end position="104"/>
    </location>
</feature>
<feature type="transmembrane region" description="Helical" evidence="7">
    <location>
        <begin position="116"/>
        <end position="139"/>
    </location>
</feature>
<feature type="transmembrane region" description="Helical" evidence="7">
    <location>
        <begin position="6"/>
        <end position="26"/>
    </location>
</feature>
<dbReference type="PANTHER" id="PTHR40043:SF1">
    <property type="entry name" value="UPF0719 INNER MEMBRANE PROTEIN YJFL"/>
    <property type="match status" value="1"/>
</dbReference>
<dbReference type="AlphaFoldDB" id="A0A1G8EMV4"/>
<keyword evidence="9" id="KW-1185">Reference proteome</keyword>
<accession>A0A1G8EMV4</accession>
<keyword evidence="3" id="KW-1003">Cell membrane</keyword>
<dbReference type="STRING" id="1121419.SAMN05443529_11775"/>
<evidence type="ECO:0000256" key="7">
    <source>
        <dbReference type="SAM" id="Phobius"/>
    </source>
</evidence>
<evidence type="ECO:0000256" key="1">
    <source>
        <dbReference type="ARBA" id="ARBA00004651"/>
    </source>
</evidence>
<dbReference type="GO" id="GO:0005886">
    <property type="term" value="C:plasma membrane"/>
    <property type="evidence" value="ECO:0007669"/>
    <property type="project" value="UniProtKB-SubCell"/>
</dbReference>
<evidence type="ECO:0000256" key="2">
    <source>
        <dbReference type="ARBA" id="ARBA00005779"/>
    </source>
</evidence>
<gene>
    <name evidence="8" type="ORF">SAMN05443529_11775</name>
</gene>
<keyword evidence="6 7" id="KW-0472">Membrane</keyword>
<dbReference type="Pfam" id="PF03994">
    <property type="entry name" value="DUF350"/>
    <property type="match status" value="1"/>
</dbReference>
<feature type="transmembrane region" description="Helical" evidence="7">
    <location>
        <begin position="54"/>
        <end position="77"/>
    </location>
</feature>
<dbReference type="Proteomes" id="UP000198656">
    <property type="component" value="Unassembled WGS sequence"/>
</dbReference>
<evidence type="ECO:0000256" key="4">
    <source>
        <dbReference type="ARBA" id="ARBA00022692"/>
    </source>
</evidence>
<comment type="similarity">
    <text evidence="2">Belongs to the UPF0719 family.</text>
</comment>
<dbReference type="EMBL" id="FNCP01000017">
    <property type="protein sequence ID" value="SDH71217.1"/>
    <property type="molecule type" value="Genomic_DNA"/>
</dbReference>
<keyword evidence="4 7" id="KW-0812">Transmembrane</keyword>
<organism evidence="8 9">
    <name type="scientific">Desulfosporosinus hippei DSM 8344</name>
    <dbReference type="NCBI Taxonomy" id="1121419"/>
    <lineage>
        <taxon>Bacteria</taxon>
        <taxon>Bacillati</taxon>
        <taxon>Bacillota</taxon>
        <taxon>Clostridia</taxon>
        <taxon>Eubacteriales</taxon>
        <taxon>Desulfitobacteriaceae</taxon>
        <taxon>Desulfosporosinus</taxon>
    </lineage>
</organism>
<dbReference type="PANTHER" id="PTHR40043">
    <property type="entry name" value="UPF0719 INNER MEMBRANE PROTEIN YJFL"/>
    <property type="match status" value="1"/>
</dbReference>
<evidence type="ECO:0000256" key="3">
    <source>
        <dbReference type="ARBA" id="ARBA00022475"/>
    </source>
</evidence>
<evidence type="ECO:0000256" key="6">
    <source>
        <dbReference type="ARBA" id="ARBA00023136"/>
    </source>
</evidence>
<dbReference type="OrthoDB" id="1683095at2"/>
<name>A0A1G8EMV4_9FIRM</name>
<sequence length="141" mass="15520">MYLMNFLMYLGVTIPLMIISMALFSVTTPYKEFKILADGDDLDNLRKVSAAKAVAFDLGGKVLGTAILLASAIYHSIDLWDMIVWTMTGTISLIIVYWLFELLTPAIKVRQEIPNGNIAVGIFSFCLSVATGILMASLISY</sequence>
<evidence type="ECO:0000313" key="8">
    <source>
        <dbReference type="EMBL" id="SDH71217.1"/>
    </source>
</evidence>
<comment type="subcellular location">
    <subcellularLocation>
        <location evidence="1">Cell membrane</location>
        <topology evidence="1">Multi-pass membrane protein</topology>
    </subcellularLocation>
</comment>
<evidence type="ECO:0000256" key="5">
    <source>
        <dbReference type="ARBA" id="ARBA00022989"/>
    </source>
</evidence>
<protein>
    <submittedName>
        <fullName evidence="8">Putative membrane protein</fullName>
    </submittedName>
</protein>
<proteinExistence type="inferred from homology"/>
<keyword evidence="5 7" id="KW-1133">Transmembrane helix</keyword>
<reference evidence="9" key="1">
    <citation type="submission" date="2016-10" db="EMBL/GenBank/DDBJ databases">
        <authorList>
            <person name="Varghese N."/>
            <person name="Submissions S."/>
        </authorList>
    </citation>
    <scope>NUCLEOTIDE SEQUENCE [LARGE SCALE GENOMIC DNA]</scope>
    <source>
        <strain evidence="9">DSM 8344</strain>
    </source>
</reference>